<evidence type="ECO:0000313" key="1">
    <source>
        <dbReference type="EMBL" id="GAA4019278.1"/>
    </source>
</evidence>
<comment type="caution">
    <text evidence="1">The sequence shown here is derived from an EMBL/GenBank/DDBJ whole genome shotgun (WGS) entry which is preliminary data.</text>
</comment>
<gene>
    <name evidence="1" type="ORF">GCM10022280_18860</name>
</gene>
<dbReference type="RefSeq" id="WP_344707161.1">
    <property type="nucleotide sequence ID" value="NZ_BAABBQ010000001.1"/>
</dbReference>
<reference evidence="2" key="1">
    <citation type="journal article" date="2019" name="Int. J. Syst. Evol. Microbiol.">
        <title>The Global Catalogue of Microorganisms (GCM) 10K type strain sequencing project: providing services to taxonomists for standard genome sequencing and annotation.</title>
        <authorList>
            <consortium name="The Broad Institute Genomics Platform"/>
            <consortium name="The Broad Institute Genome Sequencing Center for Infectious Disease"/>
            <person name="Wu L."/>
            <person name="Ma J."/>
        </authorList>
    </citation>
    <scope>NUCLEOTIDE SEQUENCE [LARGE SCALE GENOMIC DNA]</scope>
    <source>
        <strain evidence="2">JCM 17563</strain>
    </source>
</reference>
<dbReference type="EMBL" id="BAABBQ010000001">
    <property type="protein sequence ID" value="GAA4019278.1"/>
    <property type="molecule type" value="Genomic_DNA"/>
</dbReference>
<organism evidence="1 2">
    <name type="scientific">Sphingomonas swuensis</name>
    <dbReference type="NCBI Taxonomy" id="977800"/>
    <lineage>
        <taxon>Bacteria</taxon>
        <taxon>Pseudomonadati</taxon>
        <taxon>Pseudomonadota</taxon>
        <taxon>Alphaproteobacteria</taxon>
        <taxon>Sphingomonadales</taxon>
        <taxon>Sphingomonadaceae</taxon>
        <taxon>Sphingomonas</taxon>
    </lineage>
</organism>
<protein>
    <submittedName>
        <fullName evidence="1">Uncharacterized protein</fullName>
    </submittedName>
</protein>
<name>A0ABP7T0K8_9SPHN</name>
<dbReference type="Proteomes" id="UP001500235">
    <property type="component" value="Unassembled WGS sequence"/>
</dbReference>
<sequence>MTSWIKKLGKKTIKWQRNQDGTYSGGVVADGKISSLLHDEDERRLLVRLHNEAGKLEPNYFGMEEALAQFDKFMPGGFEGEQNLRMEREYKVAAHEALTSVLSAEQAADATMEDASLVRSAPVWINLLSPYESMHLKSALEGPSGPAFLQAAGKFAAGEYDAGCAGMQAAMKAHGPTTWPIVTYFPFLWDPSRHMFLKPVVTKDFAERIGHPFQYDYSSALQREVYESLLDLTDDTRTSISHLKPTSNIDVQSFIWVVGSYTDRDLPDASSEEAH</sequence>
<evidence type="ECO:0000313" key="2">
    <source>
        <dbReference type="Proteomes" id="UP001500235"/>
    </source>
</evidence>
<proteinExistence type="predicted"/>
<accession>A0ABP7T0K8</accession>
<keyword evidence="2" id="KW-1185">Reference proteome</keyword>